<proteinExistence type="predicted"/>
<feature type="transmembrane region" description="Helical" evidence="1">
    <location>
        <begin position="12"/>
        <end position="32"/>
    </location>
</feature>
<sequence>MRLPAGLSRSAGHSGGALAVLAAALAVAFVVAPRPLAALGPGGGFADRRELAGALRGAFAEYWRAGDRRFAPGLERVVDYWFRYHVAKAVIAALLLAVLVALGVRLGQAFLRAGGLGAGRRAALAAAGFLVTALTLFATAVLMANIQGAAAPFASLLPMLPDDATAEQIRQRLAGATSGGGPTPPALDAMISDFARYHLALALVAALVAVVLAGAGVVVWRRSARAGTDRRMRRLLRSFGVLAGVMSVLVIVIAAANTGTAADPAPALLAFFTGSW</sequence>
<name>A0A919JQK6_9ACTN</name>
<evidence type="ECO:0000313" key="3">
    <source>
        <dbReference type="Proteomes" id="UP000647172"/>
    </source>
</evidence>
<dbReference type="RefSeq" id="WP_203771397.1">
    <property type="nucleotide sequence ID" value="NZ_BAAAYJ010000101.1"/>
</dbReference>
<keyword evidence="1" id="KW-0472">Membrane</keyword>
<comment type="caution">
    <text evidence="2">The sequence shown here is derived from an EMBL/GenBank/DDBJ whole genome shotgun (WGS) entry which is preliminary data.</text>
</comment>
<keyword evidence="1" id="KW-0812">Transmembrane</keyword>
<keyword evidence="3" id="KW-1185">Reference proteome</keyword>
<feature type="transmembrane region" description="Helical" evidence="1">
    <location>
        <begin position="123"/>
        <end position="146"/>
    </location>
</feature>
<evidence type="ECO:0000256" key="1">
    <source>
        <dbReference type="SAM" id="Phobius"/>
    </source>
</evidence>
<reference evidence="2" key="1">
    <citation type="submission" date="2021-01" db="EMBL/GenBank/DDBJ databases">
        <title>Whole genome shotgun sequence of Actinoplanes nipponensis NBRC 14063.</title>
        <authorList>
            <person name="Komaki H."/>
            <person name="Tamura T."/>
        </authorList>
    </citation>
    <scope>NUCLEOTIDE SEQUENCE</scope>
    <source>
        <strain evidence="2">NBRC 14063</strain>
    </source>
</reference>
<dbReference type="AlphaFoldDB" id="A0A919JQK6"/>
<feature type="transmembrane region" description="Helical" evidence="1">
    <location>
        <begin position="197"/>
        <end position="220"/>
    </location>
</feature>
<feature type="transmembrane region" description="Helical" evidence="1">
    <location>
        <begin position="89"/>
        <end position="111"/>
    </location>
</feature>
<keyword evidence="1" id="KW-1133">Transmembrane helix</keyword>
<dbReference type="Proteomes" id="UP000647172">
    <property type="component" value="Unassembled WGS sequence"/>
</dbReference>
<evidence type="ECO:0000313" key="2">
    <source>
        <dbReference type="EMBL" id="GIE51129.1"/>
    </source>
</evidence>
<protein>
    <recommendedName>
        <fullName evidence="4">Tat (Twin-arginine translocation) pathway signal sequence</fullName>
    </recommendedName>
</protein>
<dbReference type="EMBL" id="BOMQ01000054">
    <property type="protein sequence ID" value="GIE51129.1"/>
    <property type="molecule type" value="Genomic_DNA"/>
</dbReference>
<organism evidence="2 3">
    <name type="scientific">Actinoplanes nipponensis</name>
    <dbReference type="NCBI Taxonomy" id="135950"/>
    <lineage>
        <taxon>Bacteria</taxon>
        <taxon>Bacillati</taxon>
        <taxon>Actinomycetota</taxon>
        <taxon>Actinomycetes</taxon>
        <taxon>Micromonosporales</taxon>
        <taxon>Micromonosporaceae</taxon>
        <taxon>Actinoplanes</taxon>
    </lineage>
</organism>
<accession>A0A919JQK6</accession>
<evidence type="ECO:0008006" key="4">
    <source>
        <dbReference type="Google" id="ProtNLM"/>
    </source>
</evidence>
<gene>
    <name evidence="2" type="ORF">Ani05nite_46630</name>
</gene>
<feature type="transmembrane region" description="Helical" evidence="1">
    <location>
        <begin position="241"/>
        <end position="262"/>
    </location>
</feature>